<feature type="coiled-coil region" evidence="1">
    <location>
        <begin position="20"/>
        <end position="61"/>
    </location>
</feature>
<evidence type="ECO:0000313" key="3">
    <source>
        <dbReference type="Proteomes" id="UP000265520"/>
    </source>
</evidence>
<proteinExistence type="predicted"/>
<sequence>MLKDVRIKMKIDKYVKAEITQKLNDEIQKKEVEVQKLEDEVRSKEDEVSEKEAKFRNQKAAAFRRLRA</sequence>
<accession>A0A392T5L3</accession>
<protein>
    <submittedName>
        <fullName evidence="2">Uncharacterized protein</fullName>
    </submittedName>
</protein>
<organism evidence="2 3">
    <name type="scientific">Trifolium medium</name>
    <dbReference type="NCBI Taxonomy" id="97028"/>
    <lineage>
        <taxon>Eukaryota</taxon>
        <taxon>Viridiplantae</taxon>
        <taxon>Streptophyta</taxon>
        <taxon>Embryophyta</taxon>
        <taxon>Tracheophyta</taxon>
        <taxon>Spermatophyta</taxon>
        <taxon>Magnoliopsida</taxon>
        <taxon>eudicotyledons</taxon>
        <taxon>Gunneridae</taxon>
        <taxon>Pentapetalae</taxon>
        <taxon>rosids</taxon>
        <taxon>fabids</taxon>
        <taxon>Fabales</taxon>
        <taxon>Fabaceae</taxon>
        <taxon>Papilionoideae</taxon>
        <taxon>50 kb inversion clade</taxon>
        <taxon>NPAAA clade</taxon>
        <taxon>Hologalegina</taxon>
        <taxon>IRL clade</taxon>
        <taxon>Trifolieae</taxon>
        <taxon>Trifolium</taxon>
    </lineage>
</organism>
<comment type="caution">
    <text evidence="2">The sequence shown here is derived from an EMBL/GenBank/DDBJ whole genome shotgun (WGS) entry which is preliminary data.</text>
</comment>
<reference evidence="2 3" key="1">
    <citation type="journal article" date="2018" name="Front. Plant Sci.">
        <title>Red Clover (Trifolium pratense) and Zigzag Clover (T. medium) - A Picture of Genomic Similarities and Differences.</title>
        <authorList>
            <person name="Dluhosova J."/>
            <person name="Istvanek J."/>
            <person name="Nedelnik J."/>
            <person name="Repkova J."/>
        </authorList>
    </citation>
    <scope>NUCLEOTIDE SEQUENCE [LARGE SCALE GENOMIC DNA]</scope>
    <source>
        <strain evidence="3">cv. 10/8</strain>
        <tissue evidence="2">Leaf</tissue>
    </source>
</reference>
<keyword evidence="3" id="KW-1185">Reference proteome</keyword>
<dbReference type="AlphaFoldDB" id="A0A392T5L3"/>
<dbReference type="EMBL" id="LXQA010511164">
    <property type="protein sequence ID" value="MCI56368.1"/>
    <property type="molecule type" value="Genomic_DNA"/>
</dbReference>
<feature type="non-terminal residue" evidence="2">
    <location>
        <position position="68"/>
    </location>
</feature>
<keyword evidence="1" id="KW-0175">Coiled coil</keyword>
<name>A0A392T5L3_9FABA</name>
<evidence type="ECO:0000313" key="2">
    <source>
        <dbReference type="EMBL" id="MCI56368.1"/>
    </source>
</evidence>
<dbReference type="Proteomes" id="UP000265520">
    <property type="component" value="Unassembled WGS sequence"/>
</dbReference>
<evidence type="ECO:0000256" key="1">
    <source>
        <dbReference type="SAM" id="Coils"/>
    </source>
</evidence>